<evidence type="ECO:0000256" key="1">
    <source>
        <dbReference type="SAM" id="MobiDB-lite"/>
    </source>
</evidence>
<dbReference type="Proteomes" id="UP001611162">
    <property type="component" value="Unassembled WGS sequence"/>
</dbReference>
<evidence type="ECO:0000313" key="3">
    <source>
        <dbReference type="Proteomes" id="UP001611162"/>
    </source>
</evidence>
<feature type="region of interest" description="Disordered" evidence="1">
    <location>
        <begin position="18"/>
        <end position="77"/>
    </location>
</feature>
<proteinExistence type="predicted"/>
<sequence length="77" mass="8153">MRQRNDTTTAWHFAATADAEAHTVVPGETTDHPVLLDGWNAADEPDAPVSTTDGALPKPRGRKSGAESDESKGGEPR</sequence>
<gene>
    <name evidence="2" type="ORF">ACH4TF_27795</name>
</gene>
<comment type="caution">
    <text evidence="2">The sequence shown here is derived from an EMBL/GenBank/DDBJ whole genome shotgun (WGS) entry which is preliminary data.</text>
</comment>
<name>A0ABW7TDT0_9ACTN</name>
<dbReference type="RefSeq" id="WP_397614243.1">
    <property type="nucleotide sequence ID" value="NZ_JBIRRB010000011.1"/>
</dbReference>
<protein>
    <submittedName>
        <fullName evidence="2">Uncharacterized protein</fullName>
    </submittedName>
</protein>
<feature type="compositionally biased region" description="Basic and acidic residues" evidence="1">
    <location>
        <begin position="64"/>
        <end position="77"/>
    </location>
</feature>
<keyword evidence="3" id="KW-1185">Reference proteome</keyword>
<organism evidence="2 3">
    <name type="scientific">Streptomyces abikoensis</name>
    <dbReference type="NCBI Taxonomy" id="97398"/>
    <lineage>
        <taxon>Bacteria</taxon>
        <taxon>Bacillati</taxon>
        <taxon>Actinomycetota</taxon>
        <taxon>Actinomycetes</taxon>
        <taxon>Kitasatosporales</taxon>
        <taxon>Streptomycetaceae</taxon>
        <taxon>Streptomyces</taxon>
    </lineage>
</organism>
<evidence type="ECO:0000313" key="2">
    <source>
        <dbReference type="EMBL" id="MFI0914227.1"/>
    </source>
</evidence>
<reference evidence="2 3" key="1">
    <citation type="submission" date="2024-10" db="EMBL/GenBank/DDBJ databases">
        <title>The Natural Products Discovery Center: Release of the First 8490 Sequenced Strains for Exploring Actinobacteria Biosynthetic Diversity.</title>
        <authorList>
            <person name="Kalkreuter E."/>
            <person name="Kautsar S.A."/>
            <person name="Yang D."/>
            <person name="Bader C.D."/>
            <person name="Teijaro C.N."/>
            <person name="Fluegel L."/>
            <person name="Davis C.M."/>
            <person name="Simpson J.R."/>
            <person name="Lauterbach L."/>
            <person name="Steele A.D."/>
            <person name="Gui C."/>
            <person name="Meng S."/>
            <person name="Li G."/>
            <person name="Viehrig K."/>
            <person name="Ye F."/>
            <person name="Su P."/>
            <person name="Kiefer A.F."/>
            <person name="Nichols A."/>
            <person name="Cepeda A.J."/>
            <person name="Yan W."/>
            <person name="Fan B."/>
            <person name="Jiang Y."/>
            <person name="Adhikari A."/>
            <person name="Zheng C.-J."/>
            <person name="Schuster L."/>
            <person name="Cowan T.M."/>
            <person name="Smanski M.J."/>
            <person name="Chevrette M.G."/>
            <person name="De Carvalho L.P.S."/>
            <person name="Shen B."/>
        </authorList>
    </citation>
    <scope>NUCLEOTIDE SEQUENCE [LARGE SCALE GENOMIC DNA]</scope>
    <source>
        <strain evidence="2 3">NPDC020979</strain>
    </source>
</reference>
<dbReference type="EMBL" id="JBIRRB010000011">
    <property type="protein sequence ID" value="MFI0914227.1"/>
    <property type="molecule type" value="Genomic_DNA"/>
</dbReference>
<accession>A0ABW7TDT0</accession>